<reference evidence="2 3" key="1">
    <citation type="journal article" date="2019" name="Int. J. Syst. Evol. Microbiol.">
        <title>The Global Catalogue of Microorganisms (GCM) 10K type strain sequencing project: providing services to taxonomists for standard genome sequencing and annotation.</title>
        <authorList>
            <consortium name="The Broad Institute Genomics Platform"/>
            <consortium name="The Broad Institute Genome Sequencing Center for Infectious Disease"/>
            <person name="Wu L."/>
            <person name="Ma J."/>
        </authorList>
    </citation>
    <scope>NUCLEOTIDE SEQUENCE [LARGE SCALE GENOMIC DNA]</scope>
    <source>
        <strain evidence="2 3">DSM 29988</strain>
    </source>
</reference>
<organism evidence="2 3">
    <name type="scientific">Haloferax namakaokahaiae</name>
    <dbReference type="NCBI Taxonomy" id="1748331"/>
    <lineage>
        <taxon>Archaea</taxon>
        <taxon>Methanobacteriati</taxon>
        <taxon>Methanobacteriota</taxon>
        <taxon>Stenosarchaea group</taxon>
        <taxon>Halobacteria</taxon>
        <taxon>Halobacteriales</taxon>
        <taxon>Haloferacaceae</taxon>
        <taxon>Haloferax</taxon>
    </lineage>
</organism>
<dbReference type="Proteomes" id="UP001596481">
    <property type="component" value="Unassembled WGS sequence"/>
</dbReference>
<protein>
    <recommendedName>
        <fullName evidence="4">CARDB domain-containing protein</fullName>
    </recommendedName>
</protein>
<dbReference type="EMBL" id="JBHTAA010000005">
    <property type="protein sequence ID" value="MFC7204068.1"/>
    <property type="molecule type" value="Genomic_DNA"/>
</dbReference>
<evidence type="ECO:0008006" key="4">
    <source>
        <dbReference type="Google" id="ProtNLM"/>
    </source>
</evidence>
<gene>
    <name evidence="2" type="ORF">ACFQJC_11120</name>
</gene>
<evidence type="ECO:0000256" key="1">
    <source>
        <dbReference type="SAM" id="MobiDB-lite"/>
    </source>
</evidence>
<dbReference type="PROSITE" id="PS51257">
    <property type="entry name" value="PROKAR_LIPOPROTEIN"/>
    <property type="match status" value="1"/>
</dbReference>
<evidence type="ECO:0000313" key="3">
    <source>
        <dbReference type="Proteomes" id="UP001596481"/>
    </source>
</evidence>
<feature type="compositionally biased region" description="Low complexity" evidence="1">
    <location>
        <begin position="26"/>
        <end position="49"/>
    </location>
</feature>
<evidence type="ECO:0000313" key="2">
    <source>
        <dbReference type="EMBL" id="MFC7204068.1"/>
    </source>
</evidence>
<feature type="region of interest" description="Disordered" evidence="1">
    <location>
        <begin position="20"/>
        <end position="58"/>
    </location>
</feature>
<keyword evidence="3" id="KW-1185">Reference proteome</keyword>
<accession>A0ABD5ZGT4</accession>
<dbReference type="RefSeq" id="WP_390223459.1">
    <property type="nucleotide sequence ID" value="NZ_JBHTAA010000005.1"/>
</dbReference>
<proteinExistence type="predicted"/>
<dbReference type="AlphaFoldDB" id="A0ABD5ZGT4"/>
<comment type="caution">
    <text evidence="2">The sequence shown here is derived from an EMBL/GenBank/DDBJ whole genome shotgun (WGS) entry which is preliminary data.</text>
</comment>
<sequence length="287" mass="30732">MPRPSRRALLSSGAMFLGSLAGCLGETPSTEPPASETTSTATATQTPEPTATPTPEPTLKIEEVLVMPELVTLDLPDSSSTYGDKPWQYVIVEATPIDDSGPAFSDVSLTDGDEVFEPVGGNRVGPFNRIIGHRGPMYDAESAGHLVFALPKPTVSDSFLLEWPGGSYALDSDLSSRLARPPTDFVVHDFSAPERVEAGEDIVLELVVENTGPVDGTFVGALDRAGPDVAHIPEKTILFEVPSGETDTWTYTFPVPFSDSDQEELARFYLDWRDGSGKAETTITPSS</sequence>
<name>A0ABD5ZGT4_9EURY</name>